<proteinExistence type="predicted"/>
<evidence type="ECO:0000313" key="1">
    <source>
        <dbReference type="EMBL" id="KAK9927580.1"/>
    </source>
</evidence>
<name>A0AAW1WU62_RUBAR</name>
<dbReference type="Proteomes" id="UP001457282">
    <property type="component" value="Unassembled WGS sequence"/>
</dbReference>
<sequence>MAAQKESLEVRHGWGWDPHGAVAGWSGRGGTACGLGFAIRSTRRDFLLLRWKWFDEGVAMVLWILMRRWLEEELRQRYLGTGYGWAAEAEHTALDLIGGSGDAVADLVVVMS</sequence>
<evidence type="ECO:0000313" key="2">
    <source>
        <dbReference type="Proteomes" id="UP001457282"/>
    </source>
</evidence>
<reference evidence="1 2" key="1">
    <citation type="journal article" date="2023" name="G3 (Bethesda)">
        <title>A chromosome-length genome assembly and annotation of blackberry (Rubus argutus, cv. 'Hillquist').</title>
        <authorList>
            <person name="Bruna T."/>
            <person name="Aryal R."/>
            <person name="Dudchenko O."/>
            <person name="Sargent D.J."/>
            <person name="Mead D."/>
            <person name="Buti M."/>
            <person name="Cavallini A."/>
            <person name="Hytonen T."/>
            <person name="Andres J."/>
            <person name="Pham M."/>
            <person name="Weisz D."/>
            <person name="Mascagni F."/>
            <person name="Usai G."/>
            <person name="Natali L."/>
            <person name="Bassil N."/>
            <person name="Fernandez G.E."/>
            <person name="Lomsadze A."/>
            <person name="Armour M."/>
            <person name="Olukolu B."/>
            <person name="Poorten T."/>
            <person name="Britton C."/>
            <person name="Davik J."/>
            <person name="Ashrafi H."/>
            <person name="Aiden E.L."/>
            <person name="Borodovsky M."/>
            <person name="Worthington M."/>
        </authorList>
    </citation>
    <scope>NUCLEOTIDE SEQUENCE [LARGE SCALE GENOMIC DNA]</scope>
    <source>
        <strain evidence="1">PI 553951</strain>
    </source>
</reference>
<protein>
    <submittedName>
        <fullName evidence="1">Uncharacterized protein</fullName>
    </submittedName>
</protein>
<accession>A0AAW1WU62</accession>
<dbReference type="EMBL" id="JBEDUW010000005">
    <property type="protein sequence ID" value="KAK9927580.1"/>
    <property type="molecule type" value="Genomic_DNA"/>
</dbReference>
<dbReference type="AlphaFoldDB" id="A0AAW1WU62"/>
<keyword evidence="2" id="KW-1185">Reference proteome</keyword>
<organism evidence="1 2">
    <name type="scientific">Rubus argutus</name>
    <name type="common">Southern blackberry</name>
    <dbReference type="NCBI Taxonomy" id="59490"/>
    <lineage>
        <taxon>Eukaryota</taxon>
        <taxon>Viridiplantae</taxon>
        <taxon>Streptophyta</taxon>
        <taxon>Embryophyta</taxon>
        <taxon>Tracheophyta</taxon>
        <taxon>Spermatophyta</taxon>
        <taxon>Magnoliopsida</taxon>
        <taxon>eudicotyledons</taxon>
        <taxon>Gunneridae</taxon>
        <taxon>Pentapetalae</taxon>
        <taxon>rosids</taxon>
        <taxon>fabids</taxon>
        <taxon>Rosales</taxon>
        <taxon>Rosaceae</taxon>
        <taxon>Rosoideae</taxon>
        <taxon>Rosoideae incertae sedis</taxon>
        <taxon>Rubus</taxon>
    </lineage>
</organism>
<gene>
    <name evidence="1" type="ORF">M0R45_024759</name>
</gene>
<comment type="caution">
    <text evidence="1">The sequence shown here is derived from an EMBL/GenBank/DDBJ whole genome shotgun (WGS) entry which is preliminary data.</text>
</comment>